<dbReference type="PANTHER" id="PTHR44591:SF3">
    <property type="entry name" value="RESPONSE REGULATORY DOMAIN-CONTAINING PROTEIN"/>
    <property type="match status" value="1"/>
</dbReference>
<dbReference type="InterPro" id="IPR050595">
    <property type="entry name" value="Bact_response_regulator"/>
</dbReference>
<feature type="domain" description="Response regulatory" evidence="3">
    <location>
        <begin position="7"/>
        <end position="121"/>
    </location>
</feature>
<name>A0ABY4CCH6_9BACT</name>
<dbReference type="SUPFAM" id="SSF52172">
    <property type="entry name" value="CheY-like"/>
    <property type="match status" value="1"/>
</dbReference>
<evidence type="ECO:0000313" key="4">
    <source>
        <dbReference type="EMBL" id="UOF02652.1"/>
    </source>
</evidence>
<dbReference type="Proteomes" id="UP000830116">
    <property type="component" value="Chromosome"/>
</dbReference>
<dbReference type="RefSeq" id="WP_243540382.1">
    <property type="nucleotide sequence ID" value="NZ_CP093442.1"/>
</dbReference>
<dbReference type="PROSITE" id="PS50110">
    <property type="entry name" value="RESPONSE_REGULATORY"/>
    <property type="match status" value="1"/>
</dbReference>
<feature type="modified residue" description="4-aspartylphosphate" evidence="2">
    <location>
        <position position="56"/>
    </location>
</feature>
<proteinExistence type="predicted"/>
<evidence type="ECO:0000259" key="3">
    <source>
        <dbReference type="PROSITE" id="PS50110"/>
    </source>
</evidence>
<dbReference type="InterPro" id="IPR011006">
    <property type="entry name" value="CheY-like_superfamily"/>
</dbReference>
<dbReference type="CDD" id="cd00156">
    <property type="entry name" value="REC"/>
    <property type="match status" value="1"/>
</dbReference>
<evidence type="ECO:0000256" key="2">
    <source>
        <dbReference type="PROSITE-ProRule" id="PRU00169"/>
    </source>
</evidence>
<dbReference type="Gene3D" id="3.40.50.2300">
    <property type="match status" value="1"/>
</dbReference>
<reference evidence="4" key="1">
    <citation type="submission" date="2022-03" db="EMBL/GenBank/DDBJ databases">
        <title>Genome Identification and Characterization of new species Bdellovibrio reynosense LBG001 sp. nov. from a Mexico soil sample.</title>
        <authorList>
            <person name="Camilli A."/>
            <person name="Ajao Y."/>
            <person name="Guo X."/>
        </authorList>
    </citation>
    <scope>NUCLEOTIDE SEQUENCE</scope>
    <source>
        <strain evidence="4">LBG001</strain>
    </source>
</reference>
<dbReference type="InterPro" id="IPR001789">
    <property type="entry name" value="Sig_transdc_resp-reg_receiver"/>
</dbReference>
<organism evidence="4 5">
    <name type="scientific">Bdellovibrio reynosensis</name>
    <dbReference type="NCBI Taxonomy" id="2835041"/>
    <lineage>
        <taxon>Bacteria</taxon>
        <taxon>Pseudomonadati</taxon>
        <taxon>Bdellovibrionota</taxon>
        <taxon>Bdellovibrionia</taxon>
        <taxon>Bdellovibrionales</taxon>
        <taxon>Pseudobdellovibrionaceae</taxon>
        <taxon>Bdellovibrio</taxon>
    </lineage>
</organism>
<dbReference type="PANTHER" id="PTHR44591">
    <property type="entry name" value="STRESS RESPONSE REGULATOR PROTEIN 1"/>
    <property type="match status" value="1"/>
</dbReference>
<accession>A0ABY4CCH6</accession>
<dbReference type="Pfam" id="PF00072">
    <property type="entry name" value="Response_reg"/>
    <property type="match status" value="1"/>
</dbReference>
<evidence type="ECO:0000313" key="5">
    <source>
        <dbReference type="Proteomes" id="UP000830116"/>
    </source>
</evidence>
<protein>
    <submittedName>
        <fullName evidence="4">Response regulator</fullName>
    </submittedName>
</protein>
<keyword evidence="5" id="KW-1185">Reference proteome</keyword>
<sequence length="126" mass="14182">MNSPQIRILLAEDNDTDALITERTLTKSGFSVTRVRNGVEALQVFRTEKFDLLITDLFMPGKNGIELISDLRQEGTAFRSIVLTASKEDESLLRSLNVGAMDFIQKPINPHIFLAKIQLILKQQPI</sequence>
<evidence type="ECO:0000256" key="1">
    <source>
        <dbReference type="ARBA" id="ARBA00022553"/>
    </source>
</evidence>
<gene>
    <name evidence="4" type="ORF">MNR06_06775</name>
</gene>
<keyword evidence="1 2" id="KW-0597">Phosphoprotein</keyword>
<dbReference type="SMART" id="SM00448">
    <property type="entry name" value="REC"/>
    <property type="match status" value="1"/>
</dbReference>
<dbReference type="EMBL" id="CP093442">
    <property type="protein sequence ID" value="UOF02652.1"/>
    <property type="molecule type" value="Genomic_DNA"/>
</dbReference>